<dbReference type="OrthoDB" id="7053620at2"/>
<sequence>MFKKPASRRDFIKTVAVTGAALSAPSLWIPRAFSADNTLIIADNGGAIAPALRAAFYDPFEKETGIRITNVAHESEPVTQFKVAVDAGSHIWDLAMVTPDNVQRLTQDKNYIAPLDITDSKDILPGMLTGNWFGFSVWGTVMAYRTDRFKGEAPKGWADYWDTEKFPGRRALYRSPSGTLEMALLADGVAPKDLYPLDIERAMKSMSKIRQSVSVWWSNGAQNTQLLQSGEVDMSDTWNARAIAAIKAGAPVKIDWQGTYSVDGWSIVAGTPKLKQAQAFVRFCMHPDRQAVYSAMTSNGPSNANALQKIEQSKAELLTTYPKNLEGLQRRDEVWWSKNYDAVNERFQEWLLEG</sequence>
<dbReference type="NCBIfam" id="TIGR01409">
    <property type="entry name" value="TAT_signal_seq"/>
    <property type="match status" value="1"/>
</dbReference>
<comment type="similarity">
    <text evidence="2">Belongs to the bacterial solute-binding protein 1 family.</text>
</comment>
<dbReference type="GO" id="GO:0030288">
    <property type="term" value="C:outer membrane-bounded periplasmic space"/>
    <property type="evidence" value="ECO:0007669"/>
    <property type="project" value="TreeGrafter"/>
</dbReference>
<dbReference type="GO" id="GO:0030976">
    <property type="term" value="F:thiamine pyrophosphate binding"/>
    <property type="evidence" value="ECO:0007669"/>
    <property type="project" value="TreeGrafter"/>
</dbReference>
<evidence type="ECO:0000256" key="4">
    <source>
        <dbReference type="ARBA" id="ARBA00022729"/>
    </source>
</evidence>
<evidence type="ECO:0000313" key="7">
    <source>
        <dbReference type="Proteomes" id="UP000234240"/>
    </source>
</evidence>
<keyword evidence="7" id="KW-1185">Reference proteome</keyword>
<dbReference type="Proteomes" id="UP000234240">
    <property type="component" value="Unassembled WGS sequence"/>
</dbReference>
<dbReference type="InterPro" id="IPR019546">
    <property type="entry name" value="TAT_signal_bac_arc"/>
</dbReference>
<organism evidence="6 7">
    <name type="scientific">Chimaeribacter californicus</name>
    <dbReference type="NCBI Taxonomy" id="2060067"/>
    <lineage>
        <taxon>Bacteria</taxon>
        <taxon>Pseudomonadati</taxon>
        <taxon>Pseudomonadota</taxon>
        <taxon>Gammaproteobacteria</taxon>
        <taxon>Enterobacterales</taxon>
        <taxon>Yersiniaceae</taxon>
        <taxon>Chimaeribacter</taxon>
    </lineage>
</organism>
<dbReference type="PROSITE" id="PS51318">
    <property type="entry name" value="TAT"/>
    <property type="match status" value="1"/>
</dbReference>
<dbReference type="EMBL" id="PJZF01000013">
    <property type="protein sequence ID" value="PLR34684.1"/>
    <property type="molecule type" value="Genomic_DNA"/>
</dbReference>
<reference evidence="6 7" key="1">
    <citation type="submission" date="2017-12" db="EMBL/GenBank/DDBJ databases">
        <title>Characterization of six clinical isolates of Enterochimera gen. nov., a novel genus of the Yersiniaciae family and the three species Enterochimera arupensis sp. nov., Enterochimera coloradensis sp. nov, and Enterochimera californica sp. nov.</title>
        <authorList>
            <person name="Rossi A."/>
            <person name="Fisher M."/>
        </authorList>
    </citation>
    <scope>NUCLEOTIDE SEQUENCE [LARGE SCALE GENOMIC DNA]</scope>
    <source>
        <strain evidence="7">2015-Iso6</strain>
    </source>
</reference>
<evidence type="ECO:0000313" key="6">
    <source>
        <dbReference type="EMBL" id="PLR34684.1"/>
    </source>
</evidence>
<dbReference type="Gene3D" id="3.40.190.10">
    <property type="entry name" value="Periplasmic binding protein-like II"/>
    <property type="match status" value="2"/>
</dbReference>
<dbReference type="PANTHER" id="PTHR30006:SF3">
    <property type="entry name" value="THIAMINE-BINDING PERIPLASMIC PROTEIN"/>
    <property type="match status" value="1"/>
</dbReference>
<gene>
    <name evidence="6" type="ORF">CYR55_14890</name>
</gene>
<dbReference type="RefSeq" id="WP_101817159.1">
    <property type="nucleotide sequence ID" value="NZ_PJZF01000013.1"/>
</dbReference>
<proteinExistence type="inferred from homology"/>
<evidence type="ECO:0000256" key="3">
    <source>
        <dbReference type="ARBA" id="ARBA00022448"/>
    </source>
</evidence>
<dbReference type="GO" id="GO:0030975">
    <property type="term" value="F:thiamine binding"/>
    <property type="evidence" value="ECO:0007669"/>
    <property type="project" value="TreeGrafter"/>
</dbReference>
<protein>
    <submittedName>
        <fullName evidence="6">ABC transporter substrate-binding protein</fullName>
    </submittedName>
</protein>
<accession>A0A2N5E282</accession>
<dbReference type="GO" id="GO:0015888">
    <property type="term" value="P:thiamine transport"/>
    <property type="evidence" value="ECO:0007669"/>
    <property type="project" value="TreeGrafter"/>
</dbReference>
<dbReference type="CDD" id="cd13589">
    <property type="entry name" value="PBP2_polyamine_RpCGA009"/>
    <property type="match status" value="1"/>
</dbReference>
<dbReference type="AlphaFoldDB" id="A0A2N5E282"/>
<dbReference type="InterPro" id="IPR006059">
    <property type="entry name" value="SBP"/>
</dbReference>
<dbReference type="SUPFAM" id="SSF53850">
    <property type="entry name" value="Periplasmic binding protein-like II"/>
    <property type="match status" value="1"/>
</dbReference>
<dbReference type="PANTHER" id="PTHR30006">
    <property type="entry name" value="THIAMINE-BINDING PERIPLASMIC PROTEIN-RELATED"/>
    <property type="match status" value="1"/>
</dbReference>
<evidence type="ECO:0000256" key="1">
    <source>
        <dbReference type="ARBA" id="ARBA00004418"/>
    </source>
</evidence>
<keyword evidence="5" id="KW-0574">Periplasm</keyword>
<comment type="caution">
    <text evidence="6">The sequence shown here is derived from an EMBL/GenBank/DDBJ whole genome shotgun (WGS) entry which is preliminary data.</text>
</comment>
<keyword evidence="3" id="KW-0813">Transport</keyword>
<name>A0A2N5E282_9GAMM</name>
<evidence type="ECO:0000256" key="2">
    <source>
        <dbReference type="ARBA" id="ARBA00008520"/>
    </source>
</evidence>
<comment type="subcellular location">
    <subcellularLocation>
        <location evidence="1">Periplasm</location>
    </subcellularLocation>
</comment>
<dbReference type="InterPro" id="IPR006311">
    <property type="entry name" value="TAT_signal"/>
</dbReference>
<evidence type="ECO:0000256" key="5">
    <source>
        <dbReference type="ARBA" id="ARBA00022764"/>
    </source>
</evidence>
<keyword evidence="4" id="KW-0732">Signal</keyword>
<dbReference type="Pfam" id="PF13416">
    <property type="entry name" value="SBP_bac_8"/>
    <property type="match status" value="1"/>
</dbReference>